<accession>A0A0D0DQQ7</accession>
<dbReference type="STRING" id="930991.A0A0D0DQQ7"/>
<keyword evidence="4" id="KW-1185">Reference proteome</keyword>
<name>A0A0D0DQQ7_9AGAM</name>
<dbReference type="GO" id="GO:0005634">
    <property type="term" value="C:nucleus"/>
    <property type="evidence" value="ECO:0007669"/>
    <property type="project" value="TreeGrafter"/>
</dbReference>
<dbReference type="EMBL" id="KN825077">
    <property type="protein sequence ID" value="KIK94898.1"/>
    <property type="molecule type" value="Genomic_DNA"/>
</dbReference>
<evidence type="ECO:0000313" key="3">
    <source>
        <dbReference type="EMBL" id="KIK94898.1"/>
    </source>
</evidence>
<dbReference type="PANTHER" id="PTHR39463">
    <property type="entry name" value="MEDUSA"/>
    <property type="match status" value="1"/>
</dbReference>
<reference evidence="3 4" key="1">
    <citation type="submission" date="2014-04" db="EMBL/GenBank/DDBJ databases">
        <authorList>
            <consortium name="DOE Joint Genome Institute"/>
            <person name="Kuo A."/>
            <person name="Kohler A."/>
            <person name="Jargeat P."/>
            <person name="Nagy L.G."/>
            <person name="Floudas D."/>
            <person name="Copeland A."/>
            <person name="Barry K.W."/>
            <person name="Cichocki N."/>
            <person name="Veneault-Fourrey C."/>
            <person name="LaButti K."/>
            <person name="Lindquist E.A."/>
            <person name="Lipzen A."/>
            <person name="Lundell T."/>
            <person name="Morin E."/>
            <person name="Murat C."/>
            <person name="Sun H."/>
            <person name="Tunlid A."/>
            <person name="Henrissat B."/>
            <person name="Grigoriev I.V."/>
            <person name="Hibbett D.S."/>
            <person name="Martin F."/>
            <person name="Nordberg H.P."/>
            <person name="Cantor M.N."/>
            <person name="Hua S.X."/>
        </authorList>
    </citation>
    <scope>NUCLEOTIDE SEQUENCE [LARGE SCALE GENOMIC DNA]</scope>
    <source>
        <strain evidence="3 4">Ve08.2h10</strain>
    </source>
</reference>
<feature type="domain" description="DUF7082" evidence="2">
    <location>
        <begin position="256"/>
        <end position="409"/>
    </location>
</feature>
<reference evidence="4" key="2">
    <citation type="submission" date="2015-01" db="EMBL/GenBank/DDBJ databases">
        <title>Evolutionary Origins and Diversification of the Mycorrhizal Mutualists.</title>
        <authorList>
            <consortium name="DOE Joint Genome Institute"/>
            <consortium name="Mycorrhizal Genomics Consortium"/>
            <person name="Kohler A."/>
            <person name="Kuo A."/>
            <person name="Nagy L.G."/>
            <person name="Floudas D."/>
            <person name="Copeland A."/>
            <person name="Barry K.W."/>
            <person name="Cichocki N."/>
            <person name="Veneault-Fourrey C."/>
            <person name="LaButti K."/>
            <person name="Lindquist E.A."/>
            <person name="Lipzen A."/>
            <person name="Lundell T."/>
            <person name="Morin E."/>
            <person name="Murat C."/>
            <person name="Riley R."/>
            <person name="Ohm R."/>
            <person name="Sun H."/>
            <person name="Tunlid A."/>
            <person name="Henrissat B."/>
            <person name="Grigoriev I.V."/>
            <person name="Hibbett D.S."/>
            <person name="Martin F."/>
        </authorList>
    </citation>
    <scope>NUCLEOTIDE SEQUENCE [LARGE SCALE GENOMIC DNA]</scope>
    <source>
        <strain evidence="4">Ve08.2h10</strain>
    </source>
</reference>
<feature type="region of interest" description="Disordered" evidence="1">
    <location>
        <begin position="163"/>
        <end position="250"/>
    </location>
</feature>
<evidence type="ECO:0000259" key="2">
    <source>
        <dbReference type="Pfam" id="PF23305"/>
    </source>
</evidence>
<dbReference type="PANTHER" id="PTHR39463:SF1">
    <property type="entry name" value="MEDUSA"/>
    <property type="match status" value="1"/>
</dbReference>
<gene>
    <name evidence="3" type="ORF">PAXRUDRAFT_827545</name>
</gene>
<dbReference type="Pfam" id="PF23305">
    <property type="entry name" value="DUF7082"/>
    <property type="match status" value="1"/>
</dbReference>
<dbReference type="InParanoid" id="A0A0D0DQQ7"/>
<evidence type="ECO:0000313" key="4">
    <source>
        <dbReference type="Proteomes" id="UP000054538"/>
    </source>
</evidence>
<proteinExistence type="predicted"/>
<feature type="compositionally biased region" description="Low complexity" evidence="1">
    <location>
        <begin position="166"/>
        <end position="180"/>
    </location>
</feature>
<dbReference type="OrthoDB" id="1751210at2759"/>
<protein>
    <submittedName>
        <fullName evidence="3">Unplaced genomic scaffold scaffold_255, whole genome shotgun sequence</fullName>
    </submittedName>
</protein>
<organism evidence="3 4">
    <name type="scientific">Paxillus rubicundulus Ve08.2h10</name>
    <dbReference type="NCBI Taxonomy" id="930991"/>
    <lineage>
        <taxon>Eukaryota</taxon>
        <taxon>Fungi</taxon>
        <taxon>Dikarya</taxon>
        <taxon>Basidiomycota</taxon>
        <taxon>Agaricomycotina</taxon>
        <taxon>Agaricomycetes</taxon>
        <taxon>Agaricomycetidae</taxon>
        <taxon>Boletales</taxon>
        <taxon>Paxilineae</taxon>
        <taxon>Paxillaceae</taxon>
        <taxon>Paxillus</taxon>
    </lineage>
</organism>
<dbReference type="Proteomes" id="UP000054538">
    <property type="component" value="Unassembled WGS sequence"/>
</dbReference>
<dbReference type="HOGENOM" id="CLU_447716_0_0_1"/>
<sequence>MPTRRTQPSGRGIGTVGNTPDPLDHILTTASQNVRDTPGRRTRLACSSVDMLWVMSYAPGEGKCGNSILVNFACKADMAVGIHIRLVIGRRAVSTQVRELEPPGCGRWQLEGCIPSFSKQKSSSAMVPLTIQAVSNANRVLDSVTFGDFTYSDIDCLEEISRRSSHTPSSSPTDNTHSSSIFSAVSGTDNSDRFSKRHSPYNHPHTPPSSDSEYAPSQSSQSRKGITRSQSQLLAQGLRRTARPSFPEFSEENTQTAILEMTTPLDSFCHDWDESELQAGRRLVRFRRMQDRNKLIVSAEPISQAEYDGNDIVISCIYRDETDSCCVTSVDIIMLLERLVEADFEVDEKNRIRRNLEGLRPTTVSKSRPECESFFQRIMDFPDPKPRKIEKDVKVFDWKNLPQALEKIVSKYSLWVSPTLPKVEAPPLSVVTTFSQGTTTVGPSQDDHPDYATSYGDNSAHPSACHDYGNSAHPSACHDTHTEASQLSHLSPVQLAEFPLETSSDPVPENHLYTLQEENLQPVYVDPETMQRYYRGADAVYGTSPSLQRHMYTAELPPVGDASSHSFVGDRVSADWVTQPLDEAMLVSGLPVQEPSYVPTYDFTQSDSQESIDIYSAPQYAMNTYDSFEFQTLREHNMNAALASQVA</sequence>
<dbReference type="AlphaFoldDB" id="A0A0D0DQQ7"/>
<feature type="compositionally biased region" description="Polar residues" evidence="1">
    <location>
        <begin position="208"/>
        <end position="234"/>
    </location>
</feature>
<evidence type="ECO:0000256" key="1">
    <source>
        <dbReference type="SAM" id="MobiDB-lite"/>
    </source>
</evidence>
<dbReference type="InterPro" id="IPR055509">
    <property type="entry name" value="DUF7082"/>
</dbReference>